<organism evidence="17 18">
    <name type="scientific">Roseospira navarrensis</name>
    <dbReference type="NCBI Taxonomy" id="140058"/>
    <lineage>
        <taxon>Bacteria</taxon>
        <taxon>Pseudomonadati</taxon>
        <taxon>Pseudomonadota</taxon>
        <taxon>Alphaproteobacteria</taxon>
        <taxon>Rhodospirillales</taxon>
        <taxon>Rhodospirillaceae</taxon>
        <taxon>Roseospira</taxon>
    </lineage>
</organism>
<feature type="domain" description="Peptidase M20 dimerisation" evidence="16">
    <location>
        <begin position="204"/>
        <end position="304"/>
    </location>
</feature>
<dbReference type="EMBL" id="WIVE01000035">
    <property type="protein sequence ID" value="MQX37167.1"/>
    <property type="molecule type" value="Genomic_DNA"/>
</dbReference>
<dbReference type="InterPro" id="IPR011650">
    <property type="entry name" value="Peptidase_M20_dimer"/>
</dbReference>
<dbReference type="NCBIfam" id="TIGR01246">
    <property type="entry name" value="dapE_proteo"/>
    <property type="match status" value="1"/>
</dbReference>
<name>A0A7X1ZF46_9PROT</name>
<keyword evidence="9 15" id="KW-0862">Zinc</keyword>
<dbReference type="Proteomes" id="UP000434582">
    <property type="component" value="Unassembled WGS sequence"/>
</dbReference>
<dbReference type="PROSITE" id="PS00759">
    <property type="entry name" value="ARGE_DAPE_CPG2_2"/>
    <property type="match status" value="1"/>
</dbReference>
<dbReference type="GO" id="GO:0050897">
    <property type="term" value="F:cobalt ion binding"/>
    <property type="evidence" value="ECO:0007669"/>
    <property type="project" value="UniProtKB-UniRule"/>
</dbReference>
<dbReference type="Pfam" id="PF07687">
    <property type="entry name" value="M20_dimer"/>
    <property type="match status" value="1"/>
</dbReference>
<feature type="binding site" evidence="15">
    <location>
        <position position="128"/>
    </location>
    <ligand>
        <name>Zn(2+)</name>
        <dbReference type="ChEBI" id="CHEBI:29105"/>
        <label>2</label>
    </ligand>
</feature>
<comment type="similarity">
    <text evidence="2 15">Belongs to the peptidase M20A family. DapE subfamily.</text>
</comment>
<comment type="pathway">
    <text evidence="1 15">Amino-acid biosynthesis; L-lysine biosynthesis via DAP pathway; LL-2,6-diaminopimelate from (S)-tetrahydrodipicolinate (succinylase route): step 3/3.</text>
</comment>
<dbReference type="GO" id="GO:0006526">
    <property type="term" value="P:L-arginine biosynthetic process"/>
    <property type="evidence" value="ECO:0007669"/>
    <property type="project" value="TreeGrafter"/>
</dbReference>
<dbReference type="InterPro" id="IPR001261">
    <property type="entry name" value="ArgE/DapE_CS"/>
</dbReference>
<dbReference type="Gene3D" id="3.30.70.360">
    <property type="match status" value="1"/>
</dbReference>
<dbReference type="InterPro" id="IPR050072">
    <property type="entry name" value="Peptidase_M20A"/>
</dbReference>
<evidence type="ECO:0000256" key="5">
    <source>
        <dbReference type="ARBA" id="ARBA00022391"/>
    </source>
</evidence>
<dbReference type="HAMAP" id="MF_01690">
    <property type="entry name" value="DapE"/>
    <property type="match status" value="1"/>
</dbReference>
<comment type="catalytic activity">
    <reaction evidence="14 15">
        <text>N-succinyl-(2S,6S)-2,6-diaminopimelate + H2O = (2S,6S)-2,6-diaminopimelate + succinate</text>
        <dbReference type="Rhea" id="RHEA:22608"/>
        <dbReference type="ChEBI" id="CHEBI:15377"/>
        <dbReference type="ChEBI" id="CHEBI:30031"/>
        <dbReference type="ChEBI" id="CHEBI:57609"/>
        <dbReference type="ChEBI" id="CHEBI:58087"/>
        <dbReference type="EC" id="3.5.1.18"/>
    </reaction>
</comment>
<dbReference type="Gene3D" id="3.40.630.10">
    <property type="entry name" value="Zn peptidases"/>
    <property type="match status" value="2"/>
</dbReference>
<evidence type="ECO:0000256" key="9">
    <source>
        <dbReference type="ARBA" id="ARBA00022833"/>
    </source>
</evidence>
<keyword evidence="11 15" id="KW-0457">Lysine biosynthesis</keyword>
<proteinExistence type="inferred from homology"/>
<gene>
    <name evidence="15 17" type="primary">dapE</name>
    <name evidence="17" type="ORF">GHC57_11615</name>
</gene>
<sequence length="408" mass="43168">MTDPAPLAPGDTAGRPAPVLDWTVAGLADPVPLARALIQRQSMTPVDDGALDVLQAALETLGFSCRRMPFSQPGTPDVDNLYARLGAGGPHLCYAGHTDVVPVGHGWTRDPFAAEIEDGVLYGRGAADMKGGIACFVAAFARRLAEGGPPSGSLSLMITGDEEGPGLNGTKRMVETFAAEGEHIDDCIVGEPVNPDTMGEMVKVGRRGSLNVQLTVHGRQGHAAYPHRSDNPIPRLMDMLAALTAEPLDHGSEHFEPSTLVITSVDVGNPATNVIPGKATARFNIRFNDLHTGRSLVERLRDTILAVQKGRPGTVDMDATVQGESFLTPPGRLSDLLQGAAERVTGRRPEISTSGGTSDARFIKDIAAVAEFGLVGRTIHQADECAPLADLESLTEIYRQVIDGYFAA</sequence>
<evidence type="ECO:0000256" key="3">
    <source>
        <dbReference type="ARBA" id="ARBA00011738"/>
    </source>
</evidence>
<feature type="binding site" evidence="15">
    <location>
        <position position="191"/>
    </location>
    <ligand>
        <name>Zn(2+)</name>
        <dbReference type="ChEBI" id="CHEBI:29105"/>
        <label>1</label>
    </ligand>
</feature>
<dbReference type="AlphaFoldDB" id="A0A7X1ZF46"/>
<evidence type="ECO:0000256" key="10">
    <source>
        <dbReference type="ARBA" id="ARBA00022915"/>
    </source>
</evidence>
<dbReference type="EC" id="3.5.1.18" evidence="4 15"/>
<keyword evidence="12 15" id="KW-0170">Cobalt</keyword>
<dbReference type="UniPathway" id="UPA00034">
    <property type="reaction ID" value="UER00021"/>
</dbReference>
<dbReference type="PANTHER" id="PTHR43808:SF31">
    <property type="entry name" value="N-ACETYL-L-CITRULLINE DEACETYLASE"/>
    <property type="match status" value="1"/>
</dbReference>
<feature type="active site" evidence="15">
    <location>
        <position position="99"/>
    </location>
</feature>
<keyword evidence="8 15" id="KW-0378">Hydrolase</keyword>
<dbReference type="GO" id="GO:0008270">
    <property type="term" value="F:zinc ion binding"/>
    <property type="evidence" value="ECO:0007669"/>
    <property type="project" value="UniProtKB-UniRule"/>
</dbReference>
<feature type="binding site" evidence="15">
    <location>
        <position position="128"/>
    </location>
    <ligand>
        <name>Zn(2+)</name>
        <dbReference type="ChEBI" id="CHEBI:29105"/>
        <label>1</label>
    </ligand>
</feature>
<feature type="binding site" evidence="15">
    <location>
        <position position="163"/>
    </location>
    <ligand>
        <name>Zn(2+)</name>
        <dbReference type="ChEBI" id="CHEBI:29105"/>
        <label>2</label>
    </ligand>
</feature>
<accession>A0A7X1ZF46</accession>
<evidence type="ECO:0000256" key="7">
    <source>
        <dbReference type="ARBA" id="ARBA00022723"/>
    </source>
</evidence>
<dbReference type="CDD" id="cd03891">
    <property type="entry name" value="M20_DapE_proteobac"/>
    <property type="match status" value="1"/>
</dbReference>
<evidence type="ECO:0000256" key="8">
    <source>
        <dbReference type="ARBA" id="ARBA00022801"/>
    </source>
</evidence>
<evidence type="ECO:0000313" key="18">
    <source>
        <dbReference type="Proteomes" id="UP000434582"/>
    </source>
</evidence>
<comment type="caution">
    <text evidence="17">The sequence shown here is derived from an EMBL/GenBank/DDBJ whole genome shotgun (WGS) entry which is preliminary data.</text>
</comment>
<comment type="function">
    <text evidence="15">Catalyzes the hydrolysis of N-succinyl-L,L-diaminopimelic acid (SDAP), forming succinate and LL-2,6-diaminopimelate (DAP), an intermediate involved in the bacterial biosynthesis of lysine and meso-diaminopimelic acid, an essential component of bacterial cell walls.</text>
</comment>
<dbReference type="InterPro" id="IPR005941">
    <property type="entry name" value="DapE_proteobac"/>
</dbReference>
<evidence type="ECO:0000256" key="11">
    <source>
        <dbReference type="ARBA" id="ARBA00023154"/>
    </source>
</evidence>
<dbReference type="InterPro" id="IPR002933">
    <property type="entry name" value="Peptidase_M20"/>
</dbReference>
<evidence type="ECO:0000256" key="12">
    <source>
        <dbReference type="ARBA" id="ARBA00023285"/>
    </source>
</evidence>
<evidence type="ECO:0000256" key="14">
    <source>
        <dbReference type="ARBA" id="ARBA00051301"/>
    </source>
</evidence>
<feature type="binding site" evidence="15">
    <location>
        <position position="97"/>
    </location>
    <ligand>
        <name>Zn(2+)</name>
        <dbReference type="ChEBI" id="CHEBI:29105"/>
        <label>1</label>
    </ligand>
</feature>
<keyword evidence="7 15" id="KW-0479">Metal-binding</keyword>
<evidence type="ECO:0000256" key="13">
    <source>
        <dbReference type="ARBA" id="ARBA00031891"/>
    </source>
</evidence>
<dbReference type="SUPFAM" id="SSF55031">
    <property type="entry name" value="Bacterial exopeptidase dimerisation domain"/>
    <property type="match status" value="1"/>
</dbReference>
<dbReference type="GO" id="GO:0008777">
    <property type="term" value="F:acetylornithine deacetylase activity"/>
    <property type="evidence" value="ECO:0007669"/>
    <property type="project" value="TreeGrafter"/>
</dbReference>
<evidence type="ECO:0000256" key="1">
    <source>
        <dbReference type="ARBA" id="ARBA00005130"/>
    </source>
</evidence>
<keyword evidence="10 15" id="KW-0220">Diaminopimelate biosynthesis</keyword>
<evidence type="ECO:0000256" key="4">
    <source>
        <dbReference type="ARBA" id="ARBA00011921"/>
    </source>
</evidence>
<dbReference type="PANTHER" id="PTHR43808">
    <property type="entry name" value="ACETYLORNITHINE DEACETYLASE"/>
    <property type="match status" value="1"/>
</dbReference>
<evidence type="ECO:0000256" key="15">
    <source>
        <dbReference type="HAMAP-Rule" id="MF_01690"/>
    </source>
</evidence>
<evidence type="ECO:0000256" key="2">
    <source>
        <dbReference type="ARBA" id="ARBA00006746"/>
    </source>
</evidence>
<reference evidence="17 18" key="1">
    <citation type="submission" date="2019-10" db="EMBL/GenBank/DDBJ databases">
        <title>Draft whole-genome sequence of the purple nonsulfur photosynthetic bacterium Roseospira navarrensis DSM 15114.</title>
        <authorList>
            <person name="Kyndt J.A."/>
            <person name="Meyer T.E."/>
        </authorList>
    </citation>
    <scope>NUCLEOTIDE SEQUENCE [LARGE SCALE GENOMIC DNA]</scope>
    <source>
        <strain evidence="17 18">DSM 15114</strain>
    </source>
</reference>
<dbReference type="GO" id="GO:0019877">
    <property type="term" value="P:diaminopimelate biosynthetic process"/>
    <property type="evidence" value="ECO:0007669"/>
    <property type="project" value="UniProtKB-UniRule"/>
</dbReference>
<dbReference type="Pfam" id="PF01546">
    <property type="entry name" value="Peptidase_M20"/>
    <property type="match status" value="1"/>
</dbReference>
<dbReference type="GO" id="GO:0009014">
    <property type="term" value="F:succinyl-diaminopimelate desuccinylase activity"/>
    <property type="evidence" value="ECO:0007669"/>
    <property type="project" value="UniProtKB-UniRule"/>
</dbReference>
<evidence type="ECO:0000256" key="6">
    <source>
        <dbReference type="ARBA" id="ARBA00022605"/>
    </source>
</evidence>
<comment type="cofactor">
    <cofactor evidence="15">
        <name>Zn(2+)</name>
        <dbReference type="ChEBI" id="CHEBI:29105"/>
    </cofactor>
    <cofactor evidence="15">
        <name>Co(2+)</name>
        <dbReference type="ChEBI" id="CHEBI:48828"/>
    </cofactor>
    <text evidence="15">Binds 2 Zn(2+) or Co(2+) ions per subunit.</text>
</comment>
<evidence type="ECO:0000259" key="16">
    <source>
        <dbReference type="Pfam" id="PF07687"/>
    </source>
</evidence>
<protein>
    <recommendedName>
        <fullName evidence="5 15">Succinyl-diaminopimelate desuccinylase</fullName>
        <shortName evidence="15">SDAP desuccinylase</shortName>
        <ecNumber evidence="4 15">3.5.1.18</ecNumber>
    </recommendedName>
    <alternativeName>
        <fullName evidence="13 15">N-succinyl-LL-2,6-diaminoheptanedioate amidohydrolase</fullName>
    </alternativeName>
</protein>
<dbReference type="SUPFAM" id="SSF53187">
    <property type="entry name" value="Zn-dependent exopeptidases"/>
    <property type="match status" value="1"/>
</dbReference>
<feature type="active site" description="Proton acceptor" evidence="15">
    <location>
        <position position="162"/>
    </location>
</feature>
<dbReference type="GO" id="GO:0009089">
    <property type="term" value="P:lysine biosynthetic process via diaminopimelate"/>
    <property type="evidence" value="ECO:0007669"/>
    <property type="project" value="UniProtKB-UniRule"/>
</dbReference>
<evidence type="ECO:0000313" key="17">
    <source>
        <dbReference type="EMBL" id="MQX37167.1"/>
    </source>
</evidence>
<comment type="subunit">
    <text evidence="3 15">Homodimer.</text>
</comment>
<dbReference type="NCBIfam" id="NF009557">
    <property type="entry name" value="PRK13009.1"/>
    <property type="match status" value="1"/>
</dbReference>
<keyword evidence="18" id="KW-1185">Reference proteome</keyword>
<dbReference type="InterPro" id="IPR036264">
    <property type="entry name" value="Bact_exopeptidase_dim_dom"/>
</dbReference>
<feature type="binding site" evidence="15">
    <location>
        <position position="380"/>
    </location>
    <ligand>
        <name>Zn(2+)</name>
        <dbReference type="ChEBI" id="CHEBI:29105"/>
        <label>2</label>
    </ligand>
</feature>
<keyword evidence="6 15" id="KW-0028">Amino-acid biosynthesis</keyword>